<evidence type="ECO:0000313" key="8">
    <source>
        <dbReference type="EMBL" id="KGJ94162.1"/>
    </source>
</evidence>
<keyword evidence="2 4" id="KW-0807">Transducer</keyword>
<dbReference type="GO" id="GO:0006935">
    <property type="term" value="P:chemotaxis"/>
    <property type="evidence" value="ECO:0007669"/>
    <property type="project" value="InterPro"/>
</dbReference>
<dbReference type="GO" id="GO:0007165">
    <property type="term" value="P:signal transduction"/>
    <property type="evidence" value="ECO:0007669"/>
    <property type="project" value="UniProtKB-KW"/>
</dbReference>
<dbReference type="InterPro" id="IPR004090">
    <property type="entry name" value="Chemotax_Me-accpt_rcpt"/>
</dbReference>
<evidence type="ECO:0000256" key="5">
    <source>
        <dbReference type="SAM" id="Phobius"/>
    </source>
</evidence>
<comment type="similarity">
    <text evidence="3">Belongs to the methyl-accepting chemotaxis (MCP) protein family.</text>
</comment>
<evidence type="ECO:0000259" key="6">
    <source>
        <dbReference type="PROSITE" id="PS50111"/>
    </source>
</evidence>
<organism evidence="8 9">
    <name type="scientific">Colwellia psychrerythraea</name>
    <name type="common">Vibrio psychroerythus</name>
    <dbReference type="NCBI Taxonomy" id="28229"/>
    <lineage>
        <taxon>Bacteria</taxon>
        <taxon>Pseudomonadati</taxon>
        <taxon>Pseudomonadota</taxon>
        <taxon>Gammaproteobacteria</taxon>
        <taxon>Alteromonadales</taxon>
        <taxon>Colwelliaceae</taxon>
        <taxon>Colwellia</taxon>
    </lineage>
</organism>
<evidence type="ECO:0000256" key="3">
    <source>
        <dbReference type="ARBA" id="ARBA00029447"/>
    </source>
</evidence>
<comment type="caution">
    <text evidence="8">The sequence shown here is derived from an EMBL/GenBank/DDBJ whole genome shotgun (WGS) entry which is preliminary data.</text>
</comment>
<feature type="domain" description="HAMP" evidence="7">
    <location>
        <begin position="202"/>
        <end position="256"/>
    </location>
</feature>
<name>A0A099KWF6_COLPS</name>
<proteinExistence type="inferred from homology"/>
<accession>A0A099KWF6</accession>
<dbReference type="AlphaFoldDB" id="A0A099KWF6"/>
<comment type="subcellular location">
    <subcellularLocation>
        <location evidence="1">Membrane</location>
    </subcellularLocation>
</comment>
<sequence>MTIKNKLLLIFISLIAVFSFLSIYLVSELKAQGDVTIYAFNQPLNAIDSSRSAGDIFTKASQYADNVLSMSLPQKREHVLVKIDELSHLFTQQLNETIKNSLTEALKKESTSVLALGEQWFTNIKFRIASVGQNELISRIELENSHHVIQQRLDFLVKDTLREAALLAKQAESSVNEKLFITSILLIFISLIAIITVLIMVKRLIRPINELITAVVELSRGDGDLTKRLTINGQDEVSTLSKEFNGFIEKVHQTVTDITTSVASTKQQLDDFSTISYETQQGTLKQKNQIDNISEAMIQVNASTSTVSESSTDVKKQTEDIYQETKVSVDFVEQAVAEINLLSNNVEQTSEVIFALKNSSTEIGEVLNVIEAIADQTNLLALNAAIEAARAGEAGRGFSVVAEEVRNLAMKTQESTTNIHRTISQIQQQAEEAKLMMEAGTSSATKCVKKNADVSKALHCVLNSVEGIKVTSEIVSEQTQQQMQATEHVNGYLGEIIEIAEQTSVGSQLLDNNSKKVIISMDEVNLKVEQFKV</sequence>
<dbReference type="GO" id="GO:0004888">
    <property type="term" value="F:transmembrane signaling receptor activity"/>
    <property type="evidence" value="ECO:0007669"/>
    <property type="project" value="InterPro"/>
</dbReference>
<dbReference type="PANTHER" id="PTHR32089">
    <property type="entry name" value="METHYL-ACCEPTING CHEMOTAXIS PROTEIN MCPB"/>
    <property type="match status" value="1"/>
</dbReference>
<evidence type="ECO:0000259" key="7">
    <source>
        <dbReference type="PROSITE" id="PS50885"/>
    </source>
</evidence>
<reference evidence="8 9" key="1">
    <citation type="submission" date="2014-08" db="EMBL/GenBank/DDBJ databases">
        <title>Genomic and Phenotypic Diversity of Colwellia psychrerythraea strains from Disparate Marine Basins.</title>
        <authorList>
            <person name="Techtmann S.M."/>
            <person name="Stelling S.C."/>
            <person name="Utturkar S.M."/>
            <person name="Alshibli N."/>
            <person name="Harris A."/>
            <person name="Brown S.D."/>
            <person name="Hazen T.C."/>
        </authorList>
    </citation>
    <scope>NUCLEOTIDE SEQUENCE [LARGE SCALE GENOMIC DNA]</scope>
    <source>
        <strain evidence="8 9">ND2E</strain>
    </source>
</reference>
<dbReference type="SUPFAM" id="SSF58104">
    <property type="entry name" value="Methyl-accepting chemotaxis protein (MCP) signaling domain"/>
    <property type="match status" value="1"/>
</dbReference>
<evidence type="ECO:0000256" key="2">
    <source>
        <dbReference type="ARBA" id="ARBA00023224"/>
    </source>
</evidence>
<dbReference type="InterPro" id="IPR004089">
    <property type="entry name" value="MCPsignal_dom"/>
</dbReference>
<dbReference type="OrthoDB" id="2489132at2"/>
<dbReference type="SMART" id="SM00283">
    <property type="entry name" value="MA"/>
    <property type="match status" value="1"/>
</dbReference>
<protein>
    <submittedName>
        <fullName evidence="8">Methyl-accepting chemotaxis sensory transducer</fullName>
    </submittedName>
</protein>
<keyword evidence="5" id="KW-0812">Transmembrane</keyword>
<evidence type="ECO:0000256" key="4">
    <source>
        <dbReference type="PROSITE-ProRule" id="PRU00284"/>
    </source>
</evidence>
<evidence type="ECO:0000256" key="1">
    <source>
        <dbReference type="ARBA" id="ARBA00004370"/>
    </source>
</evidence>
<dbReference type="Gene3D" id="1.10.287.950">
    <property type="entry name" value="Methyl-accepting chemotaxis protein"/>
    <property type="match status" value="1"/>
</dbReference>
<feature type="domain" description="Methyl-accepting transducer" evidence="6">
    <location>
        <begin position="261"/>
        <end position="497"/>
    </location>
</feature>
<gene>
    <name evidence="8" type="ORF">ND2E_2095</name>
</gene>
<dbReference type="GO" id="GO:0016020">
    <property type="term" value="C:membrane"/>
    <property type="evidence" value="ECO:0007669"/>
    <property type="project" value="UniProtKB-SubCell"/>
</dbReference>
<feature type="transmembrane region" description="Helical" evidence="5">
    <location>
        <begin position="7"/>
        <end position="26"/>
    </location>
</feature>
<dbReference type="SMART" id="SM00304">
    <property type="entry name" value="HAMP"/>
    <property type="match status" value="1"/>
</dbReference>
<feature type="transmembrane region" description="Helical" evidence="5">
    <location>
        <begin position="179"/>
        <end position="201"/>
    </location>
</feature>
<dbReference type="Pfam" id="PF00672">
    <property type="entry name" value="HAMP"/>
    <property type="match status" value="1"/>
</dbReference>
<keyword evidence="5" id="KW-0472">Membrane</keyword>
<dbReference type="PROSITE" id="PS50111">
    <property type="entry name" value="CHEMOTAXIS_TRANSDUC_2"/>
    <property type="match status" value="1"/>
</dbReference>
<keyword evidence="5" id="KW-1133">Transmembrane helix</keyword>
<dbReference type="PRINTS" id="PR00260">
    <property type="entry name" value="CHEMTRNSDUCR"/>
</dbReference>
<evidence type="ECO:0000313" key="9">
    <source>
        <dbReference type="Proteomes" id="UP000029843"/>
    </source>
</evidence>
<dbReference type="EMBL" id="JQED01000007">
    <property type="protein sequence ID" value="KGJ94162.1"/>
    <property type="molecule type" value="Genomic_DNA"/>
</dbReference>
<dbReference type="PATRIC" id="fig|28229.4.peg.1120"/>
<dbReference type="CDD" id="cd06225">
    <property type="entry name" value="HAMP"/>
    <property type="match status" value="1"/>
</dbReference>
<dbReference type="PANTHER" id="PTHR32089:SF112">
    <property type="entry name" value="LYSOZYME-LIKE PROTEIN-RELATED"/>
    <property type="match status" value="1"/>
</dbReference>
<dbReference type="RefSeq" id="WP_033092871.1">
    <property type="nucleotide sequence ID" value="NZ_JQED01000007.1"/>
</dbReference>
<dbReference type="Pfam" id="PF00015">
    <property type="entry name" value="MCPsignal"/>
    <property type="match status" value="1"/>
</dbReference>
<dbReference type="InterPro" id="IPR003660">
    <property type="entry name" value="HAMP_dom"/>
</dbReference>
<dbReference type="Proteomes" id="UP000029843">
    <property type="component" value="Unassembled WGS sequence"/>
</dbReference>
<dbReference type="PROSITE" id="PS50885">
    <property type="entry name" value="HAMP"/>
    <property type="match status" value="1"/>
</dbReference>
<dbReference type="FunFam" id="1.10.287.950:FF:000001">
    <property type="entry name" value="Methyl-accepting chemotaxis sensory transducer"/>
    <property type="match status" value="1"/>
</dbReference>